<feature type="chain" id="PRO_5039283628" evidence="3">
    <location>
        <begin position="23"/>
        <end position="436"/>
    </location>
</feature>
<dbReference type="RefSeq" id="WP_154564163.1">
    <property type="nucleotide sequence ID" value="NZ_VUMG01000003.1"/>
</dbReference>
<comment type="similarity">
    <text evidence="1">Belongs to the bacterial solute-binding protein 1 family.</text>
</comment>
<name>A0A7K0J8K5_9ACTN</name>
<dbReference type="PANTHER" id="PTHR43649">
    <property type="entry name" value="ARABINOSE-BINDING PROTEIN-RELATED"/>
    <property type="match status" value="1"/>
</dbReference>
<proteinExistence type="inferred from homology"/>
<keyword evidence="2" id="KW-0813">Transport</keyword>
<evidence type="ECO:0000256" key="1">
    <source>
        <dbReference type="ARBA" id="ARBA00008520"/>
    </source>
</evidence>
<dbReference type="Pfam" id="PF01547">
    <property type="entry name" value="SBP_bac_1"/>
    <property type="match status" value="1"/>
</dbReference>
<organism evidence="4 5">
    <name type="scientific">Cutibacterium porci</name>
    <dbReference type="NCBI Taxonomy" id="2605781"/>
    <lineage>
        <taxon>Bacteria</taxon>
        <taxon>Bacillati</taxon>
        <taxon>Actinomycetota</taxon>
        <taxon>Actinomycetes</taxon>
        <taxon>Propionibacteriales</taxon>
        <taxon>Propionibacteriaceae</taxon>
        <taxon>Cutibacterium</taxon>
    </lineage>
</organism>
<protein>
    <submittedName>
        <fullName evidence="4">Carbohydrate ABC transporter substrate-binding protein</fullName>
    </submittedName>
</protein>
<dbReference type="InterPro" id="IPR006059">
    <property type="entry name" value="SBP"/>
</dbReference>
<comment type="caution">
    <text evidence="4">The sequence shown here is derived from an EMBL/GenBank/DDBJ whole genome shotgun (WGS) entry which is preliminary data.</text>
</comment>
<dbReference type="PANTHER" id="PTHR43649:SF29">
    <property type="entry name" value="OSMOPROTECTIVE COMPOUNDS-BINDING PROTEIN GGTB"/>
    <property type="match status" value="1"/>
</dbReference>
<dbReference type="SUPFAM" id="SSF53850">
    <property type="entry name" value="Periplasmic binding protein-like II"/>
    <property type="match status" value="1"/>
</dbReference>
<dbReference type="Gene3D" id="3.40.190.10">
    <property type="entry name" value="Periplasmic binding protein-like II"/>
    <property type="match status" value="2"/>
</dbReference>
<feature type="signal peptide" evidence="3">
    <location>
        <begin position="1"/>
        <end position="22"/>
    </location>
</feature>
<dbReference type="AlphaFoldDB" id="A0A7K0J8K5"/>
<evidence type="ECO:0000256" key="2">
    <source>
        <dbReference type="ARBA" id="ARBA00022448"/>
    </source>
</evidence>
<dbReference type="InterPro" id="IPR050490">
    <property type="entry name" value="Bact_solute-bd_prot1"/>
</dbReference>
<dbReference type="EMBL" id="VUMG01000003">
    <property type="protein sequence ID" value="MSS46287.1"/>
    <property type="molecule type" value="Genomic_DNA"/>
</dbReference>
<accession>A0A7K0J8K5</accession>
<evidence type="ECO:0000256" key="3">
    <source>
        <dbReference type="SAM" id="SignalP"/>
    </source>
</evidence>
<reference evidence="4 5" key="1">
    <citation type="submission" date="2019-08" db="EMBL/GenBank/DDBJ databases">
        <title>In-depth cultivation of the pig gut microbiome towards novel bacterial diversity and tailored functional studies.</title>
        <authorList>
            <person name="Wylensek D."/>
            <person name="Hitch T.C.A."/>
            <person name="Clavel T."/>
        </authorList>
    </citation>
    <scope>NUCLEOTIDE SEQUENCE [LARGE SCALE GENOMIC DNA]</scope>
    <source>
        <strain evidence="4 5">WCA-380-WT-3A</strain>
    </source>
</reference>
<gene>
    <name evidence="4" type="ORF">FYJ43_09695</name>
</gene>
<sequence length="436" mass="46484">MNRPFKAVAVGAIATLCLTACSDPGSGSPQSSGSESWPSATTNLHDVELTMWAAQSSASIPKQVVADFSKATGAKIKIVTLPDPYEQSVQTKVATGDVPDLAMWQPTTSMLTSLGAKEHLQVLDDAPWESKTDKNVLAAGSSLNGHRYAAFVSAPSVMGVWYNKEVFTKNGVQVPKNFDEMLTIAKKLKAAGQTPFYEMGGEWWASQWAVQVQLADTAKAGLWDKVNRNEDKFTGTEIQGAINTYDTMIKDGLFNSDIKTGTFNDQAKALLDGKAAMAIQVTSLLGNMAARTDTATLDKKIGFFPISKSGTVATSIPDQTNAVVAFKSNDAKKETAARQFITYWLSDGYASFIKRQNTVSIINGVRTPDSVPKALIDSNATLKDSVGSMQSLAIANPDLAKNLGDMIAGTKTPAQVASETQSQFAQLAKAIGAKGF</sequence>
<dbReference type="Proteomes" id="UP000466104">
    <property type="component" value="Unassembled WGS sequence"/>
</dbReference>
<keyword evidence="5" id="KW-1185">Reference proteome</keyword>
<evidence type="ECO:0000313" key="5">
    <source>
        <dbReference type="Proteomes" id="UP000466104"/>
    </source>
</evidence>
<keyword evidence="3" id="KW-0732">Signal</keyword>
<evidence type="ECO:0000313" key="4">
    <source>
        <dbReference type="EMBL" id="MSS46287.1"/>
    </source>
</evidence>